<name>A0AAD8H8M5_9APIA</name>
<protein>
    <submittedName>
        <fullName evidence="1">Uncharacterized protein</fullName>
    </submittedName>
</protein>
<dbReference type="AlphaFoldDB" id="A0AAD8H8M5"/>
<keyword evidence="2" id="KW-1185">Reference proteome</keyword>
<reference evidence="1" key="2">
    <citation type="submission" date="2023-05" db="EMBL/GenBank/DDBJ databases">
        <authorList>
            <person name="Schelkunov M.I."/>
        </authorList>
    </citation>
    <scope>NUCLEOTIDE SEQUENCE</scope>
    <source>
        <strain evidence="1">Hsosn_3</strain>
        <tissue evidence="1">Leaf</tissue>
    </source>
</reference>
<accession>A0AAD8H8M5</accession>
<organism evidence="1 2">
    <name type="scientific">Heracleum sosnowskyi</name>
    <dbReference type="NCBI Taxonomy" id="360622"/>
    <lineage>
        <taxon>Eukaryota</taxon>
        <taxon>Viridiplantae</taxon>
        <taxon>Streptophyta</taxon>
        <taxon>Embryophyta</taxon>
        <taxon>Tracheophyta</taxon>
        <taxon>Spermatophyta</taxon>
        <taxon>Magnoliopsida</taxon>
        <taxon>eudicotyledons</taxon>
        <taxon>Gunneridae</taxon>
        <taxon>Pentapetalae</taxon>
        <taxon>asterids</taxon>
        <taxon>campanulids</taxon>
        <taxon>Apiales</taxon>
        <taxon>Apiaceae</taxon>
        <taxon>Apioideae</taxon>
        <taxon>apioid superclade</taxon>
        <taxon>Tordylieae</taxon>
        <taxon>Tordyliinae</taxon>
        <taxon>Heracleum</taxon>
    </lineage>
</organism>
<dbReference type="EMBL" id="JAUIZM010000009">
    <property type="protein sequence ID" value="KAK1363217.1"/>
    <property type="molecule type" value="Genomic_DNA"/>
</dbReference>
<comment type="caution">
    <text evidence="1">The sequence shown here is derived from an EMBL/GenBank/DDBJ whole genome shotgun (WGS) entry which is preliminary data.</text>
</comment>
<dbReference type="Proteomes" id="UP001237642">
    <property type="component" value="Unassembled WGS sequence"/>
</dbReference>
<reference evidence="1" key="1">
    <citation type="submission" date="2023-02" db="EMBL/GenBank/DDBJ databases">
        <title>Genome of toxic invasive species Heracleum sosnowskyi carries increased number of genes despite the absence of recent whole-genome duplications.</title>
        <authorList>
            <person name="Schelkunov M."/>
            <person name="Shtratnikova V."/>
            <person name="Makarenko M."/>
            <person name="Klepikova A."/>
            <person name="Omelchenko D."/>
            <person name="Novikova G."/>
            <person name="Obukhova E."/>
            <person name="Bogdanov V."/>
            <person name="Penin A."/>
            <person name="Logacheva M."/>
        </authorList>
    </citation>
    <scope>NUCLEOTIDE SEQUENCE</scope>
    <source>
        <strain evidence="1">Hsosn_3</strain>
        <tissue evidence="1">Leaf</tissue>
    </source>
</reference>
<proteinExistence type="predicted"/>
<sequence>MEANIRHEVVRRLLDVTVFEAGEPIKMFHSLSLSSGKILNVEARQMLRWERQISKLFVQKLDKDGGHKNIIEPQDLLAARFTHSIDVDGTDIAITSQDLLAASFAHSTAGLCTSKMYLKDNSTSQ</sequence>
<gene>
    <name evidence="1" type="ORF">POM88_038778</name>
</gene>
<evidence type="ECO:0000313" key="1">
    <source>
        <dbReference type="EMBL" id="KAK1363217.1"/>
    </source>
</evidence>
<evidence type="ECO:0000313" key="2">
    <source>
        <dbReference type="Proteomes" id="UP001237642"/>
    </source>
</evidence>